<dbReference type="RefSeq" id="WP_143010212.1">
    <property type="nucleotide sequence ID" value="NZ_FMXR01000005.1"/>
</dbReference>
<dbReference type="InterPro" id="IPR053150">
    <property type="entry name" value="Teicoplanin_resist-assoc"/>
</dbReference>
<feature type="transmembrane region" description="Helical" evidence="1">
    <location>
        <begin position="152"/>
        <end position="173"/>
    </location>
</feature>
<protein>
    <submittedName>
        <fullName evidence="3">VanZ like family protein</fullName>
    </submittedName>
</protein>
<sequence>MESVQKMIYAMPLGRMILLIIMMVVVMAVLNLLIGMIAREKYKSASRQLGIMVMVVGVLGAVAFTLFRESGIREVIWVPFTTMMTAGEEFRMPIMNTALFVPFGIGMSQVLSVKHKMGACIGRTILIGLLLSVVVEALQFAFALGTTETDDVIFNTLGTAIGSMQVALSRLLLIWKNKSILEV</sequence>
<keyword evidence="4" id="KW-1185">Reference proteome</keyword>
<feature type="transmembrane region" description="Helical" evidence="1">
    <location>
        <begin position="125"/>
        <end position="146"/>
    </location>
</feature>
<proteinExistence type="predicted"/>
<evidence type="ECO:0000313" key="3">
    <source>
        <dbReference type="EMBL" id="SDB05305.1"/>
    </source>
</evidence>
<keyword evidence="1" id="KW-1133">Transmembrane helix</keyword>
<dbReference type="Proteomes" id="UP000199228">
    <property type="component" value="Unassembled WGS sequence"/>
</dbReference>
<dbReference type="STRING" id="1732.SAMN02910417_00339"/>
<organism evidence="3 4">
    <name type="scientific">Eubacterium oxidoreducens</name>
    <dbReference type="NCBI Taxonomy" id="1732"/>
    <lineage>
        <taxon>Bacteria</taxon>
        <taxon>Bacillati</taxon>
        <taxon>Bacillota</taxon>
        <taxon>Clostridia</taxon>
        <taxon>Eubacteriales</taxon>
        <taxon>Eubacteriaceae</taxon>
        <taxon>Eubacterium</taxon>
    </lineage>
</organism>
<feature type="transmembrane region" description="Helical" evidence="1">
    <location>
        <begin position="16"/>
        <end position="37"/>
    </location>
</feature>
<dbReference type="Pfam" id="PF04892">
    <property type="entry name" value="VanZ"/>
    <property type="match status" value="1"/>
</dbReference>
<feature type="transmembrane region" description="Helical" evidence="1">
    <location>
        <begin position="94"/>
        <end position="113"/>
    </location>
</feature>
<name>A0A1G6AA31_EUBOX</name>
<reference evidence="3 4" key="1">
    <citation type="submission" date="2016-10" db="EMBL/GenBank/DDBJ databases">
        <authorList>
            <person name="de Groot N.N."/>
        </authorList>
    </citation>
    <scope>NUCLEOTIDE SEQUENCE [LARGE SCALE GENOMIC DNA]</scope>
    <source>
        <strain evidence="3 4">DSM 3217</strain>
    </source>
</reference>
<keyword evidence="1" id="KW-0472">Membrane</keyword>
<dbReference type="OrthoDB" id="9805025at2"/>
<evidence type="ECO:0000313" key="4">
    <source>
        <dbReference type="Proteomes" id="UP000199228"/>
    </source>
</evidence>
<gene>
    <name evidence="3" type="ORF">SAMN02910417_00339</name>
</gene>
<keyword evidence="1" id="KW-0812">Transmembrane</keyword>
<dbReference type="AlphaFoldDB" id="A0A1G6AA31"/>
<dbReference type="EMBL" id="FMXR01000005">
    <property type="protein sequence ID" value="SDB05305.1"/>
    <property type="molecule type" value="Genomic_DNA"/>
</dbReference>
<evidence type="ECO:0000259" key="2">
    <source>
        <dbReference type="Pfam" id="PF04892"/>
    </source>
</evidence>
<dbReference type="PANTHER" id="PTHR36834:SF1">
    <property type="entry name" value="INTEGRAL MEMBRANE PROTEIN"/>
    <property type="match status" value="1"/>
</dbReference>
<feature type="transmembrane region" description="Helical" evidence="1">
    <location>
        <begin position="49"/>
        <end position="67"/>
    </location>
</feature>
<dbReference type="InterPro" id="IPR006976">
    <property type="entry name" value="VanZ-like"/>
</dbReference>
<feature type="domain" description="VanZ-like" evidence="2">
    <location>
        <begin position="60"/>
        <end position="165"/>
    </location>
</feature>
<evidence type="ECO:0000256" key="1">
    <source>
        <dbReference type="SAM" id="Phobius"/>
    </source>
</evidence>
<accession>A0A1G6AA31</accession>
<dbReference type="PANTHER" id="PTHR36834">
    <property type="entry name" value="MEMBRANE PROTEIN-RELATED"/>
    <property type="match status" value="1"/>
</dbReference>